<evidence type="ECO:0000313" key="1">
    <source>
        <dbReference type="EMBL" id="OBF29854.1"/>
    </source>
</evidence>
<accession>A0A1A1YEW7</accession>
<name>A0A1A1YEW7_9MYCO</name>
<organism evidence="1 2">
    <name type="scientific">Mycolicibacterium conceptionense</name>
    <dbReference type="NCBI Taxonomy" id="451644"/>
    <lineage>
        <taxon>Bacteria</taxon>
        <taxon>Bacillati</taxon>
        <taxon>Actinomycetota</taxon>
        <taxon>Actinomycetes</taxon>
        <taxon>Mycobacteriales</taxon>
        <taxon>Mycobacteriaceae</taxon>
        <taxon>Mycolicibacterium</taxon>
    </lineage>
</organism>
<reference evidence="1 2" key="1">
    <citation type="submission" date="2016-06" db="EMBL/GenBank/DDBJ databases">
        <authorList>
            <person name="Kjaerup R.B."/>
            <person name="Dalgaard T.S."/>
            <person name="Juul-Madsen H.R."/>
        </authorList>
    </citation>
    <scope>NUCLEOTIDE SEQUENCE [LARGE SCALE GENOMIC DNA]</scope>
    <source>
        <strain evidence="1 2">ACS1953</strain>
    </source>
</reference>
<proteinExistence type="predicted"/>
<sequence length="84" mass="8777">MFRELSALDGQPIDRDRLVTMRARVARALDDSRTTPTALSALTHRQIDITREIAAIDAATAAATGGAAAAVAATGNELWDASAI</sequence>
<gene>
    <name evidence="1" type="ORF">A5726_29965</name>
</gene>
<dbReference type="AlphaFoldDB" id="A0A1A1YEW7"/>
<dbReference type="Proteomes" id="UP000093779">
    <property type="component" value="Unassembled WGS sequence"/>
</dbReference>
<protein>
    <submittedName>
        <fullName evidence="1">Uncharacterized protein</fullName>
    </submittedName>
</protein>
<comment type="caution">
    <text evidence="1">The sequence shown here is derived from an EMBL/GenBank/DDBJ whole genome shotgun (WGS) entry which is preliminary data.</text>
</comment>
<evidence type="ECO:0000313" key="2">
    <source>
        <dbReference type="Proteomes" id="UP000093779"/>
    </source>
</evidence>
<dbReference type="EMBL" id="LZHX01000004">
    <property type="protein sequence ID" value="OBF29854.1"/>
    <property type="molecule type" value="Genomic_DNA"/>
</dbReference>